<accession>A0A7D5QIF2</accession>
<dbReference type="AlphaFoldDB" id="A0A7D5QIF2"/>
<dbReference type="OrthoDB" id="199763at2157"/>
<dbReference type="EMBL" id="CP058579">
    <property type="protein sequence ID" value="QLG60665.1"/>
    <property type="molecule type" value="Genomic_DNA"/>
</dbReference>
<dbReference type="GeneID" id="56036283"/>
<gene>
    <name evidence="1" type="ORF">HUG12_02450</name>
</gene>
<evidence type="ECO:0000313" key="1">
    <source>
        <dbReference type="EMBL" id="QLG60665.1"/>
    </source>
</evidence>
<name>A0A7D5QIF2_9EURY</name>
<dbReference type="GO" id="GO:0030638">
    <property type="term" value="P:polyketide metabolic process"/>
    <property type="evidence" value="ECO:0007669"/>
    <property type="project" value="InterPro"/>
</dbReference>
<organism evidence="1 2">
    <name type="scientific">Halorarum salinum</name>
    <dbReference type="NCBI Taxonomy" id="2743089"/>
    <lineage>
        <taxon>Archaea</taxon>
        <taxon>Methanobacteriati</taxon>
        <taxon>Methanobacteriota</taxon>
        <taxon>Stenosarchaea group</taxon>
        <taxon>Halobacteria</taxon>
        <taxon>Halobacteriales</taxon>
        <taxon>Haloferacaceae</taxon>
        <taxon>Halorarum</taxon>
    </lineage>
</organism>
<protein>
    <submittedName>
        <fullName evidence="1">Ester cyclase</fullName>
    </submittedName>
</protein>
<evidence type="ECO:0000313" key="2">
    <source>
        <dbReference type="Proteomes" id="UP000509626"/>
    </source>
</evidence>
<dbReference type="SUPFAM" id="SSF54427">
    <property type="entry name" value="NTF2-like"/>
    <property type="match status" value="1"/>
</dbReference>
<proteinExistence type="predicted"/>
<dbReference type="KEGG" id="halu:HUG12_02450"/>
<dbReference type="RefSeq" id="WP_179267251.1">
    <property type="nucleotide sequence ID" value="NZ_CP058579.1"/>
</dbReference>
<dbReference type="Pfam" id="PF07366">
    <property type="entry name" value="SnoaL"/>
    <property type="match status" value="1"/>
</dbReference>
<dbReference type="PANTHER" id="PTHR38436:SF1">
    <property type="entry name" value="ESTER CYCLASE"/>
    <property type="match status" value="1"/>
</dbReference>
<reference evidence="1 2" key="1">
    <citation type="submission" date="2020-06" db="EMBL/GenBank/DDBJ databases">
        <title>NJ-3-1, isolated from saline soil.</title>
        <authorList>
            <person name="Cui H.L."/>
            <person name="Shi X."/>
        </authorList>
    </citation>
    <scope>NUCLEOTIDE SEQUENCE [LARGE SCALE GENOMIC DNA]</scope>
    <source>
        <strain evidence="1 2">NJ-3-1</strain>
    </source>
</reference>
<dbReference type="Proteomes" id="UP000509626">
    <property type="component" value="Chromosome"/>
</dbReference>
<dbReference type="InterPro" id="IPR032710">
    <property type="entry name" value="NTF2-like_dom_sf"/>
</dbReference>
<keyword evidence="2" id="KW-1185">Reference proteome</keyword>
<dbReference type="PANTHER" id="PTHR38436">
    <property type="entry name" value="POLYKETIDE CYCLASE SNOAL-LIKE DOMAIN"/>
    <property type="match status" value="1"/>
</dbReference>
<dbReference type="Gene3D" id="3.10.450.50">
    <property type="match status" value="1"/>
</dbReference>
<dbReference type="InterPro" id="IPR009959">
    <property type="entry name" value="Cyclase_SnoaL-like"/>
</dbReference>
<sequence length="157" mass="17506">MTTAKDDATRADDNERVVRRLNEEVWEKGNFDVIDELVADDYVLHDSSMPEPVRGPDGYREMAEMGAGVVDGRIEAEQVISTGDWVVTRWTMRGTHTGEMAGVEPTNEEVTMTGIDISRVEDGELAESWQEVNMLPMLMQIGAVPDDLFAEEMPADD</sequence>